<dbReference type="PANTHER" id="PTHR47053">
    <property type="entry name" value="MUREIN DD-ENDOPEPTIDASE MEPH-RELATED"/>
    <property type="match status" value="1"/>
</dbReference>
<dbReference type="Gene3D" id="3.90.1720.10">
    <property type="entry name" value="endopeptidase domain like (from Nostoc punctiforme)"/>
    <property type="match status" value="1"/>
</dbReference>
<dbReference type="EMBL" id="SDMR01000018">
    <property type="protein sequence ID" value="TBT93140.1"/>
    <property type="molecule type" value="Genomic_DNA"/>
</dbReference>
<dbReference type="InterPro" id="IPR000064">
    <property type="entry name" value="NLP_P60_dom"/>
</dbReference>
<evidence type="ECO:0000256" key="3">
    <source>
        <dbReference type="ARBA" id="ARBA00022801"/>
    </source>
</evidence>
<comment type="similarity">
    <text evidence="1">Belongs to the peptidase C40 family.</text>
</comment>
<sequence length="396" mass="40954">MKTLALLLASALLTIVAVPLALILLIAGTTPPVTDVLCTPPPPAPSTPSASTASALTTSPPGRPAAEASVLAVTMPPSPSPAGAVGFVLPAPGTPRRVSLTNPPIPIPADIEALYRQAATKYRVSWLLLAGVGMDETNHGTNPKNDGHGVGLMQFLPSTWAEYGTDGDGDGHATITNNADSIFSAARYLAALGATEGPDGVRAALGVYNPNAWYTNDVLYYAAAYSGDDQAANPCLIGDTQPGNPSTSSATGPAASTIAYAERWLGTRYSWGGGNPDGPTLGICCSPGGQDARSIVGFDCSGLVLYAYAHIGIRLPHLADDITYRSGGQTIPRDFTQMRPGDVIGFSYTPGGRAFHVGIYRGDGTMINSDGHGVSIATLTSGYYSHLAWHIVRFTT</sequence>
<dbReference type="GO" id="GO:0008234">
    <property type="term" value="F:cysteine-type peptidase activity"/>
    <property type="evidence" value="ECO:0007669"/>
    <property type="project" value="UniProtKB-KW"/>
</dbReference>
<dbReference type="Pfam" id="PF00877">
    <property type="entry name" value="NLPC_P60"/>
    <property type="match status" value="1"/>
</dbReference>
<evidence type="ECO:0000259" key="6">
    <source>
        <dbReference type="PROSITE" id="PS51935"/>
    </source>
</evidence>
<keyword evidence="3" id="KW-0378">Hydrolase</keyword>
<feature type="domain" description="NlpC/P60" evidence="6">
    <location>
        <begin position="251"/>
        <end position="395"/>
    </location>
</feature>
<name>A0A4Q9KIB7_PROTD</name>
<dbReference type="GO" id="GO:0006508">
    <property type="term" value="P:proteolysis"/>
    <property type="evidence" value="ECO:0007669"/>
    <property type="project" value="UniProtKB-KW"/>
</dbReference>
<proteinExistence type="inferred from homology"/>
<feature type="region of interest" description="Disordered" evidence="5">
    <location>
        <begin position="40"/>
        <end position="65"/>
    </location>
</feature>
<dbReference type="RefSeq" id="WP_131172883.1">
    <property type="nucleotide sequence ID" value="NZ_FXTL01000018.1"/>
</dbReference>
<dbReference type="AlphaFoldDB" id="A0A4Q9KIB7"/>
<evidence type="ECO:0000313" key="7">
    <source>
        <dbReference type="EMBL" id="TBT93140.1"/>
    </source>
</evidence>
<protein>
    <recommendedName>
        <fullName evidence="6">NlpC/P60 domain-containing protein</fullName>
    </recommendedName>
</protein>
<dbReference type="SUPFAM" id="SSF53955">
    <property type="entry name" value="Lysozyme-like"/>
    <property type="match status" value="1"/>
</dbReference>
<dbReference type="Proteomes" id="UP000291933">
    <property type="component" value="Unassembled WGS sequence"/>
</dbReference>
<dbReference type="InterPro" id="IPR023346">
    <property type="entry name" value="Lysozyme-like_dom_sf"/>
</dbReference>
<evidence type="ECO:0000256" key="2">
    <source>
        <dbReference type="ARBA" id="ARBA00022670"/>
    </source>
</evidence>
<keyword evidence="4" id="KW-0788">Thiol protease</keyword>
<organism evidence="7 8">
    <name type="scientific">Propioniciclava tarda</name>
    <dbReference type="NCBI Taxonomy" id="433330"/>
    <lineage>
        <taxon>Bacteria</taxon>
        <taxon>Bacillati</taxon>
        <taxon>Actinomycetota</taxon>
        <taxon>Actinomycetes</taxon>
        <taxon>Propionibacteriales</taxon>
        <taxon>Propionibacteriaceae</taxon>
        <taxon>Propioniciclava</taxon>
    </lineage>
</organism>
<dbReference type="CDD" id="cd13399">
    <property type="entry name" value="Slt35-like"/>
    <property type="match status" value="1"/>
</dbReference>
<dbReference type="Pfam" id="PF13406">
    <property type="entry name" value="SLT_2"/>
    <property type="match status" value="1"/>
</dbReference>
<dbReference type="OrthoDB" id="9796191at2"/>
<dbReference type="Gene3D" id="1.10.530.10">
    <property type="match status" value="1"/>
</dbReference>
<feature type="compositionally biased region" description="Low complexity" evidence="5">
    <location>
        <begin position="47"/>
        <end position="60"/>
    </location>
</feature>
<dbReference type="InterPro" id="IPR031304">
    <property type="entry name" value="SLT_2"/>
</dbReference>
<dbReference type="SUPFAM" id="SSF54001">
    <property type="entry name" value="Cysteine proteinases"/>
    <property type="match status" value="1"/>
</dbReference>
<dbReference type="InterPro" id="IPR038765">
    <property type="entry name" value="Papain-like_cys_pep_sf"/>
</dbReference>
<evidence type="ECO:0000256" key="4">
    <source>
        <dbReference type="ARBA" id="ARBA00022807"/>
    </source>
</evidence>
<evidence type="ECO:0000256" key="5">
    <source>
        <dbReference type="SAM" id="MobiDB-lite"/>
    </source>
</evidence>
<keyword evidence="2" id="KW-0645">Protease</keyword>
<evidence type="ECO:0000256" key="1">
    <source>
        <dbReference type="ARBA" id="ARBA00007074"/>
    </source>
</evidence>
<evidence type="ECO:0000313" key="8">
    <source>
        <dbReference type="Proteomes" id="UP000291933"/>
    </source>
</evidence>
<keyword evidence="8" id="KW-1185">Reference proteome</keyword>
<dbReference type="PROSITE" id="PS51935">
    <property type="entry name" value="NLPC_P60"/>
    <property type="match status" value="1"/>
</dbReference>
<reference evidence="7 8" key="1">
    <citation type="submission" date="2019-01" db="EMBL/GenBank/DDBJ databases">
        <title>Lactibacter flavus gen. nov., sp. nov., a novel bacterium of the family Propionibacteriaceae isolated from raw milk and dairy products.</title>
        <authorList>
            <person name="Huptas C."/>
            <person name="Wenning M."/>
            <person name="Breitenwieser F."/>
            <person name="Doll E."/>
            <person name="Von Neubeck M."/>
            <person name="Busse H.-J."/>
            <person name="Scherer S."/>
        </authorList>
    </citation>
    <scope>NUCLEOTIDE SEQUENCE [LARGE SCALE GENOMIC DNA]</scope>
    <source>
        <strain evidence="7 8">DSM 22130</strain>
    </source>
</reference>
<dbReference type="InterPro" id="IPR051202">
    <property type="entry name" value="Peptidase_C40"/>
</dbReference>
<comment type="caution">
    <text evidence="7">The sequence shown here is derived from an EMBL/GenBank/DDBJ whole genome shotgun (WGS) entry which is preliminary data.</text>
</comment>
<accession>A0A4Q9KIB7</accession>
<dbReference type="PANTHER" id="PTHR47053:SF1">
    <property type="entry name" value="MUREIN DD-ENDOPEPTIDASE MEPH-RELATED"/>
    <property type="match status" value="1"/>
</dbReference>
<gene>
    <name evidence="7" type="ORF">ET996_12450</name>
</gene>